<feature type="compositionally biased region" description="Low complexity" evidence="1">
    <location>
        <begin position="26"/>
        <end position="43"/>
    </location>
</feature>
<dbReference type="EMBL" id="AMBO01000256">
    <property type="protein sequence ID" value="EKD03351.1"/>
    <property type="molecule type" value="Genomic_DNA"/>
</dbReference>
<dbReference type="HOGENOM" id="CLU_2265588_0_0_1"/>
<evidence type="ECO:0000256" key="1">
    <source>
        <dbReference type="SAM" id="MobiDB-lite"/>
    </source>
</evidence>
<evidence type="ECO:0000313" key="2">
    <source>
        <dbReference type="EMBL" id="EKD03351.1"/>
    </source>
</evidence>
<dbReference type="AlphaFoldDB" id="K1VRX7"/>
<name>K1VRX7_TRIAC</name>
<organism evidence="2 3">
    <name type="scientific">Trichosporon asahii var. asahii (strain CBS 8904)</name>
    <name type="common">Yeast</name>
    <dbReference type="NCBI Taxonomy" id="1220162"/>
    <lineage>
        <taxon>Eukaryota</taxon>
        <taxon>Fungi</taxon>
        <taxon>Dikarya</taxon>
        <taxon>Basidiomycota</taxon>
        <taxon>Agaricomycotina</taxon>
        <taxon>Tremellomycetes</taxon>
        <taxon>Trichosporonales</taxon>
        <taxon>Trichosporonaceae</taxon>
        <taxon>Trichosporon</taxon>
    </lineage>
</organism>
<accession>K1VRX7</accession>
<comment type="caution">
    <text evidence="2">The sequence shown here is derived from an EMBL/GenBank/DDBJ whole genome shotgun (WGS) entry which is preliminary data.</text>
</comment>
<sequence>MDPLDSTSAWGGSSAVPSPLPSATESTSGPWGGSSAASTSSSTVPDLREPRVYGDPVPALPAPNEQQAKQIQAPFLRVRIAGVDRNRKDLLVRFDSSVSTPTV</sequence>
<protein>
    <submittedName>
        <fullName evidence="2">Uncharacterized protein</fullName>
    </submittedName>
</protein>
<evidence type="ECO:0000313" key="3">
    <source>
        <dbReference type="Proteomes" id="UP000006757"/>
    </source>
</evidence>
<reference evidence="2 3" key="1">
    <citation type="journal article" date="2012" name="Eukaryot. Cell">
        <title>Genome sequence of the Trichosporon asahii environmental strain CBS 8904.</title>
        <authorList>
            <person name="Yang R.Y."/>
            <person name="Li H.T."/>
            <person name="Zhu H."/>
            <person name="Zhou G.P."/>
            <person name="Wang M."/>
            <person name="Wang L."/>
        </authorList>
    </citation>
    <scope>NUCLEOTIDE SEQUENCE [LARGE SCALE GENOMIC DNA]</scope>
    <source>
        <strain evidence="2 3">CBS 8904</strain>
    </source>
</reference>
<feature type="compositionally biased region" description="Polar residues" evidence="1">
    <location>
        <begin position="1"/>
        <end position="11"/>
    </location>
</feature>
<proteinExistence type="predicted"/>
<gene>
    <name evidence="2" type="ORF">A1Q2_02331</name>
</gene>
<keyword evidence="3" id="KW-1185">Reference proteome</keyword>
<feature type="region of interest" description="Disordered" evidence="1">
    <location>
        <begin position="1"/>
        <end position="70"/>
    </location>
</feature>
<dbReference type="Proteomes" id="UP000006757">
    <property type="component" value="Unassembled WGS sequence"/>
</dbReference>
<dbReference type="InParanoid" id="K1VRX7"/>